<name>A0A9J6DTI8_RHIMP</name>
<proteinExistence type="predicted"/>
<keyword evidence="2" id="KW-0479">Metal-binding</keyword>
<organism evidence="4 5">
    <name type="scientific">Rhipicephalus microplus</name>
    <name type="common">Cattle tick</name>
    <name type="synonym">Boophilus microplus</name>
    <dbReference type="NCBI Taxonomy" id="6941"/>
    <lineage>
        <taxon>Eukaryota</taxon>
        <taxon>Metazoa</taxon>
        <taxon>Ecdysozoa</taxon>
        <taxon>Arthropoda</taxon>
        <taxon>Chelicerata</taxon>
        <taxon>Arachnida</taxon>
        <taxon>Acari</taxon>
        <taxon>Parasitiformes</taxon>
        <taxon>Ixodida</taxon>
        <taxon>Ixodoidea</taxon>
        <taxon>Ixodidae</taxon>
        <taxon>Rhipicephalinae</taxon>
        <taxon>Rhipicephalus</taxon>
        <taxon>Boophilus</taxon>
    </lineage>
</organism>
<keyword evidence="5" id="KW-1185">Reference proteome</keyword>
<dbReference type="Proteomes" id="UP000821866">
    <property type="component" value="Unassembled WGS sequence"/>
</dbReference>
<evidence type="ECO:0000313" key="5">
    <source>
        <dbReference type="Proteomes" id="UP000821866"/>
    </source>
</evidence>
<comment type="caution">
    <text evidence="4">The sequence shown here is derived from an EMBL/GenBank/DDBJ whole genome shotgun (WGS) entry which is preliminary data.</text>
</comment>
<reference evidence="4" key="1">
    <citation type="journal article" date="2020" name="Cell">
        <title>Large-Scale Comparative Analyses of Tick Genomes Elucidate Their Genetic Diversity and Vector Capacities.</title>
        <authorList>
            <consortium name="Tick Genome and Microbiome Consortium (TIGMIC)"/>
            <person name="Jia N."/>
            <person name="Wang J."/>
            <person name="Shi W."/>
            <person name="Du L."/>
            <person name="Sun Y."/>
            <person name="Zhan W."/>
            <person name="Jiang J.F."/>
            <person name="Wang Q."/>
            <person name="Zhang B."/>
            <person name="Ji P."/>
            <person name="Bell-Sakyi L."/>
            <person name="Cui X.M."/>
            <person name="Yuan T.T."/>
            <person name="Jiang B.G."/>
            <person name="Yang W.F."/>
            <person name="Lam T.T."/>
            <person name="Chang Q.C."/>
            <person name="Ding S.J."/>
            <person name="Wang X.J."/>
            <person name="Zhu J.G."/>
            <person name="Ruan X.D."/>
            <person name="Zhao L."/>
            <person name="Wei J.T."/>
            <person name="Ye R.Z."/>
            <person name="Que T.C."/>
            <person name="Du C.H."/>
            <person name="Zhou Y.H."/>
            <person name="Cheng J.X."/>
            <person name="Dai P.F."/>
            <person name="Guo W.B."/>
            <person name="Han X.H."/>
            <person name="Huang E.J."/>
            <person name="Li L.F."/>
            <person name="Wei W."/>
            <person name="Gao Y.C."/>
            <person name="Liu J.Z."/>
            <person name="Shao H.Z."/>
            <person name="Wang X."/>
            <person name="Wang C.C."/>
            <person name="Yang T.C."/>
            <person name="Huo Q.B."/>
            <person name="Li W."/>
            <person name="Chen H.Y."/>
            <person name="Chen S.E."/>
            <person name="Zhou L.G."/>
            <person name="Ni X.B."/>
            <person name="Tian J.H."/>
            <person name="Sheng Y."/>
            <person name="Liu T."/>
            <person name="Pan Y.S."/>
            <person name="Xia L.Y."/>
            <person name="Li J."/>
            <person name="Zhao F."/>
            <person name="Cao W.C."/>
        </authorList>
    </citation>
    <scope>NUCLEOTIDE SEQUENCE</scope>
    <source>
        <strain evidence="4">Rmic-2018</strain>
    </source>
</reference>
<gene>
    <name evidence="4" type="ORF">HPB51_005629</name>
</gene>
<sequence>MFRFSTCPDRRKRWIGQIKQDCSEPTAYSRVCEENQRRQLLLMLLVGEPVEPLQENEGGDHSKIPCWFAGKASVAALEMRREDIGCIRFGGTEILKDRPTHCFPVCEQGMKSISEKLQKHRSNPAQRAEYLQRATFNYRLSRARRLIENAFGIMSSRWRILRRAFRASETTTENIIRACVVLHNFMLQESPHARLTYNPPGYVDHEDWQGSCMEGAWRDGDDDPSIFREPTASGCHSAR</sequence>
<comment type="cofactor">
    <cofactor evidence="1">
        <name>a divalent metal cation</name>
        <dbReference type="ChEBI" id="CHEBI:60240"/>
    </cofactor>
</comment>
<dbReference type="AlphaFoldDB" id="A0A9J6DTI8"/>
<accession>A0A9J6DTI8</accession>
<evidence type="ECO:0000259" key="3">
    <source>
        <dbReference type="Pfam" id="PF13359"/>
    </source>
</evidence>
<dbReference type="InterPro" id="IPR027806">
    <property type="entry name" value="HARBI1_dom"/>
</dbReference>
<reference evidence="4" key="2">
    <citation type="submission" date="2021-09" db="EMBL/GenBank/DDBJ databases">
        <authorList>
            <person name="Jia N."/>
            <person name="Wang J."/>
            <person name="Shi W."/>
            <person name="Du L."/>
            <person name="Sun Y."/>
            <person name="Zhan W."/>
            <person name="Jiang J."/>
            <person name="Wang Q."/>
            <person name="Zhang B."/>
            <person name="Ji P."/>
            <person name="Sakyi L.B."/>
            <person name="Cui X."/>
            <person name="Yuan T."/>
            <person name="Jiang B."/>
            <person name="Yang W."/>
            <person name="Lam T.T.-Y."/>
            <person name="Chang Q."/>
            <person name="Ding S."/>
            <person name="Wang X."/>
            <person name="Zhu J."/>
            <person name="Ruan X."/>
            <person name="Zhao L."/>
            <person name="Wei J."/>
            <person name="Que T."/>
            <person name="Du C."/>
            <person name="Cheng J."/>
            <person name="Dai P."/>
            <person name="Han X."/>
            <person name="Huang E."/>
            <person name="Gao Y."/>
            <person name="Liu J."/>
            <person name="Shao H."/>
            <person name="Ye R."/>
            <person name="Li L."/>
            <person name="Wei W."/>
            <person name="Wang X."/>
            <person name="Wang C."/>
            <person name="Huo Q."/>
            <person name="Li W."/>
            <person name="Guo W."/>
            <person name="Chen H."/>
            <person name="Chen S."/>
            <person name="Zhou L."/>
            <person name="Zhou L."/>
            <person name="Ni X."/>
            <person name="Tian J."/>
            <person name="Zhou Y."/>
            <person name="Sheng Y."/>
            <person name="Liu T."/>
            <person name="Pan Y."/>
            <person name="Xia L."/>
            <person name="Li J."/>
            <person name="Zhao F."/>
            <person name="Cao W."/>
        </authorList>
    </citation>
    <scope>NUCLEOTIDE SEQUENCE</scope>
    <source>
        <strain evidence="4">Rmic-2018</strain>
        <tissue evidence="4">Larvae</tissue>
    </source>
</reference>
<dbReference type="VEuPathDB" id="VectorBase:LOC119177994"/>
<feature type="domain" description="DDE Tnp4" evidence="3">
    <location>
        <begin position="132"/>
        <end position="184"/>
    </location>
</feature>
<evidence type="ECO:0000256" key="1">
    <source>
        <dbReference type="ARBA" id="ARBA00001968"/>
    </source>
</evidence>
<evidence type="ECO:0000256" key="2">
    <source>
        <dbReference type="ARBA" id="ARBA00022723"/>
    </source>
</evidence>
<dbReference type="Pfam" id="PF13359">
    <property type="entry name" value="DDE_Tnp_4"/>
    <property type="match status" value="1"/>
</dbReference>
<dbReference type="GO" id="GO:0046872">
    <property type="term" value="F:metal ion binding"/>
    <property type="evidence" value="ECO:0007669"/>
    <property type="project" value="UniProtKB-KW"/>
</dbReference>
<evidence type="ECO:0000313" key="4">
    <source>
        <dbReference type="EMBL" id="KAH8025278.1"/>
    </source>
</evidence>
<protein>
    <recommendedName>
        <fullName evidence="3">DDE Tnp4 domain-containing protein</fullName>
    </recommendedName>
</protein>
<dbReference type="EMBL" id="JABSTU010000007">
    <property type="protein sequence ID" value="KAH8025278.1"/>
    <property type="molecule type" value="Genomic_DNA"/>
</dbReference>